<feature type="region of interest" description="Disordered" evidence="1">
    <location>
        <begin position="289"/>
        <end position="311"/>
    </location>
</feature>
<dbReference type="Proteomes" id="UP000295058">
    <property type="component" value="Unassembled WGS sequence"/>
</dbReference>
<sequence>MNLDNCIDEKLTALDQVLSTNKRIKTFFPDKQACGEPSPYLDVDTQDEICLRMQTGEHITRGATTIAGWLGGIPTILSLTLIVDFNSFEDFYGILLFFVFLIIAPLLWDLFSPMPYPVIFNRRTQEVYAYFKGELYHTRWDRARAIAYEDYMVNQYSGKTNVGYLEILLQGYNDPDKWIWANLSMPLGRTIEMQSSLWEYLRSYMNNGPWFDEHGNPSASDRYNRQQLEAYHETTRQRLKAKRANIRPDDATSRLAYYVYLIWSPMEFLKEWVYAMALKRSVRTWPKEVQERLKPNGPTTSLTELQQTQNR</sequence>
<organism evidence="4 5">
    <name type="scientific">Oceanimonas baumannii</name>
    <dbReference type="NCBI Taxonomy" id="129578"/>
    <lineage>
        <taxon>Bacteria</taxon>
        <taxon>Pseudomonadati</taxon>
        <taxon>Pseudomonadota</taxon>
        <taxon>Gammaproteobacteria</taxon>
        <taxon>Aeromonadales</taxon>
        <taxon>Aeromonadaceae</taxon>
        <taxon>Oceanimonas</taxon>
    </lineage>
</organism>
<evidence type="ECO:0000313" key="5">
    <source>
        <dbReference type="Proteomes" id="UP000295058"/>
    </source>
</evidence>
<evidence type="ECO:0000256" key="2">
    <source>
        <dbReference type="SAM" id="Phobius"/>
    </source>
</evidence>
<dbReference type="InterPro" id="IPR046554">
    <property type="entry name" value="DUF6708"/>
</dbReference>
<evidence type="ECO:0000256" key="1">
    <source>
        <dbReference type="SAM" id="MobiDB-lite"/>
    </source>
</evidence>
<name>A0ABY2EU88_9GAMM</name>
<dbReference type="RefSeq" id="WP_134114024.1">
    <property type="nucleotide sequence ID" value="NZ_SODO01000025.1"/>
</dbReference>
<dbReference type="Pfam" id="PF20455">
    <property type="entry name" value="DUF6708"/>
    <property type="match status" value="1"/>
</dbReference>
<keyword evidence="2" id="KW-1133">Transmembrane helix</keyword>
<accession>A0ABY2EU88</accession>
<feature type="transmembrane region" description="Helical" evidence="2">
    <location>
        <begin position="62"/>
        <end position="85"/>
    </location>
</feature>
<comment type="caution">
    <text evidence="4">The sequence shown here is derived from an EMBL/GenBank/DDBJ whole genome shotgun (WGS) entry which is preliminary data.</text>
</comment>
<dbReference type="EMBL" id="SODO01000025">
    <property type="protein sequence ID" value="TDW53700.1"/>
    <property type="molecule type" value="Genomic_DNA"/>
</dbReference>
<keyword evidence="2" id="KW-0472">Membrane</keyword>
<reference evidence="4 5" key="1">
    <citation type="submission" date="2019-03" db="EMBL/GenBank/DDBJ databases">
        <title>Genomic Encyclopedia of Archaeal and Bacterial Type Strains, Phase II (KMG-II): from individual species to whole genera.</title>
        <authorList>
            <person name="Goeker M."/>
        </authorList>
    </citation>
    <scope>NUCLEOTIDE SEQUENCE [LARGE SCALE GENOMIC DNA]</scope>
    <source>
        <strain evidence="4 5">DSM 15594</strain>
    </source>
</reference>
<gene>
    <name evidence="4" type="ORF">LY04_03576</name>
</gene>
<feature type="transmembrane region" description="Helical" evidence="2">
    <location>
        <begin position="91"/>
        <end position="111"/>
    </location>
</feature>
<evidence type="ECO:0000259" key="3">
    <source>
        <dbReference type="Pfam" id="PF20455"/>
    </source>
</evidence>
<feature type="compositionally biased region" description="Polar residues" evidence="1">
    <location>
        <begin position="297"/>
        <end position="311"/>
    </location>
</feature>
<protein>
    <recommendedName>
        <fullName evidence="3">DUF6708 domain-containing protein</fullName>
    </recommendedName>
</protein>
<keyword evidence="2" id="KW-0812">Transmembrane</keyword>
<evidence type="ECO:0000313" key="4">
    <source>
        <dbReference type="EMBL" id="TDW53700.1"/>
    </source>
</evidence>
<feature type="domain" description="DUF6708" evidence="3">
    <location>
        <begin position="97"/>
        <end position="291"/>
    </location>
</feature>
<keyword evidence="5" id="KW-1185">Reference proteome</keyword>
<proteinExistence type="predicted"/>